<dbReference type="Pfam" id="PF08843">
    <property type="entry name" value="AbiEii"/>
    <property type="match status" value="1"/>
</dbReference>
<dbReference type="AlphaFoldDB" id="E8RLJ7"/>
<dbReference type="STRING" id="573065.Astex_2080"/>
<dbReference type="eggNOG" id="COG2253">
    <property type="taxonomic scope" value="Bacteria"/>
</dbReference>
<reference evidence="2" key="1">
    <citation type="submission" date="2010-12" db="EMBL/GenBank/DDBJ databases">
        <title>Complete sequence of chromosome 1 of Asticcacaulis excentricus CB 48.</title>
        <authorList>
            <consortium name="US DOE Joint Genome Institute"/>
            <person name="Lucas S."/>
            <person name="Copeland A."/>
            <person name="Lapidus A."/>
            <person name="Cheng J.-F."/>
            <person name="Bruce D."/>
            <person name="Goodwin L."/>
            <person name="Pitluck S."/>
            <person name="Teshima H."/>
            <person name="Davenport K."/>
            <person name="Detter J.C."/>
            <person name="Han C."/>
            <person name="Tapia R."/>
            <person name="Land M."/>
            <person name="Hauser L."/>
            <person name="Jeffries C."/>
            <person name="Kyrpides N."/>
            <person name="Ivanova N."/>
            <person name="Ovchinnikova G."/>
            <person name="Brun Y.V."/>
            <person name="Woyke T."/>
        </authorList>
    </citation>
    <scope>NUCLEOTIDE SEQUENCE [LARGE SCALE GENOMIC DNA]</scope>
    <source>
        <strain evidence="2">ATCC 15261 / DSM 4724 / KCTC 12464 / NCIMB 9791 / VKM B-1370 / CB 48</strain>
    </source>
</reference>
<evidence type="ECO:0000313" key="2">
    <source>
        <dbReference type="Proteomes" id="UP000001492"/>
    </source>
</evidence>
<evidence type="ECO:0000313" key="1">
    <source>
        <dbReference type="EMBL" id="ADU13741.1"/>
    </source>
</evidence>
<dbReference type="EMBL" id="CP002395">
    <property type="protein sequence ID" value="ADU13741.1"/>
    <property type="molecule type" value="Genomic_DNA"/>
</dbReference>
<dbReference type="InterPro" id="IPR014942">
    <property type="entry name" value="AbiEii"/>
</dbReference>
<accession>E8RLJ7</accession>
<gene>
    <name evidence="1" type="ordered locus">Astex_2080</name>
</gene>
<protein>
    <recommendedName>
        <fullName evidence="3">Ync</fullName>
    </recommendedName>
</protein>
<dbReference type="HOGENOM" id="CLU_058622_1_0_5"/>
<sequence>MTEVYEDQVRLLLRVLPLVAEEASFALKGGTAINLFERDLPRLSVDIDLTYLPFEERDVALPNIEAALTRLKTRIEGMDGRIKVTPVPQKEGNNAKLHIQHVRAQIKIEVNTTLRGHVFPPRLMICSDGVQEQFETFVEMPVVSKAELYGGKLCAAFDRQHPRDLFDVYYLLNDEGLTREIMLGLIVAVLSGKRPINEVLFPTFQNQREAFENQFVGMSFAPFSYEDYEATRLRMVAAIKAALTERDKAFLLSFKRGKPDWDLIELPALRDMASVQWKLSNIIHLRDTNPEKHRALLTALSECLAAI</sequence>
<organism evidence="1 2">
    <name type="scientific">Asticcacaulis excentricus (strain ATCC 15261 / DSM 4724 / KCTC 12464 / NCIMB 9791 / VKM B-1370 / CB 48)</name>
    <dbReference type="NCBI Taxonomy" id="573065"/>
    <lineage>
        <taxon>Bacteria</taxon>
        <taxon>Pseudomonadati</taxon>
        <taxon>Pseudomonadota</taxon>
        <taxon>Alphaproteobacteria</taxon>
        <taxon>Caulobacterales</taxon>
        <taxon>Caulobacteraceae</taxon>
        <taxon>Asticcacaulis</taxon>
    </lineage>
</organism>
<keyword evidence="2" id="KW-1185">Reference proteome</keyword>
<dbReference type="Gene3D" id="3.10.450.620">
    <property type="entry name" value="JHP933, nucleotidyltransferase-like core domain"/>
    <property type="match status" value="1"/>
</dbReference>
<name>E8RLJ7_ASTEC</name>
<dbReference type="OrthoDB" id="1550603at2"/>
<dbReference type="Proteomes" id="UP000001492">
    <property type="component" value="Chromosome 1"/>
</dbReference>
<dbReference type="RefSeq" id="WP_013479569.1">
    <property type="nucleotide sequence ID" value="NC_014816.1"/>
</dbReference>
<dbReference type="KEGG" id="aex:Astex_2080"/>
<proteinExistence type="predicted"/>
<evidence type="ECO:0008006" key="3">
    <source>
        <dbReference type="Google" id="ProtNLM"/>
    </source>
</evidence>